<evidence type="ECO:0000313" key="3">
    <source>
        <dbReference type="Proteomes" id="UP000035035"/>
    </source>
</evidence>
<dbReference type="InterPro" id="IPR001584">
    <property type="entry name" value="Integrase_cat-core"/>
</dbReference>
<dbReference type="GO" id="GO:0003676">
    <property type="term" value="F:nucleic acid binding"/>
    <property type="evidence" value="ECO:0007669"/>
    <property type="project" value="InterPro"/>
</dbReference>
<feature type="domain" description="Integrase catalytic" evidence="1">
    <location>
        <begin position="1"/>
        <end position="118"/>
    </location>
</feature>
<dbReference type="HOGENOM" id="CLU_027402_31_6_11"/>
<sequence>LLPHDTPNGGTTHLEHPAQGGDFYLATSGDIKLAVDTLQTFCAGSVGISYIPPGTPWNNGFIESFNNRLRDECLNRNCWPTLLEARVVIEDFKDDHNHRHRHSALGYKTPAEYAARCTHQHHPVGCEID</sequence>
<evidence type="ECO:0000259" key="1">
    <source>
        <dbReference type="PROSITE" id="PS50994"/>
    </source>
</evidence>
<dbReference type="SUPFAM" id="SSF53098">
    <property type="entry name" value="Ribonuclease H-like"/>
    <property type="match status" value="1"/>
</dbReference>
<dbReference type="PROSITE" id="PS50994">
    <property type="entry name" value="INTEGRASE"/>
    <property type="match status" value="1"/>
</dbReference>
<dbReference type="InterPro" id="IPR036397">
    <property type="entry name" value="RNaseH_sf"/>
</dbReference>
<protein>
    <submittedName>
        <fullName evidence="2">Transposase</fullName>
    </submittedName>
</protein>
<reference evidence="2 3" key="1">
    <citation type="journal article" date="2014" name="Genome Announc.">
        <title>Draft Genome Sequence of Gordonia alkanivorans Strain CGMCC6845, a Halotolerant Hydrocarbon-Degrading Bacterium.</title>
        <authorList>
            <person name="Wang X."/>
            <person name="Jin D."/>
            <person name="Zhou L."/>
            <person name="Wu L."/>
            <person name="An W."/>
            <person name="Zhao L."/>
        </authorList>
    </citation>
    <scope>NUCLEOTIDE SEQUENCE [LARGE SCALE GENOMIC DNA]</scope>
    <source>
        <strain evidence="2 3">CGMCC 6845</strain>
    </source>
</reference>
<dbReference type="AlphaFoldDB" id="W9D9N6"/>
<proteinExistence type="predicted"/>
<organism evidence="2 3">
    <name type="scientific">Gordonia alkanivorans CGMCC 6845</name>
    <dbReference type="NCBI Taxonomy" id="1423140"/>
    <lineage>
        <taxon>Bacteria</taxon>
        <taxon>Bacillati</taxon>
        <taxon>Actinomycetota</taxon>
        <taxon>Actinomycetes</taxon>
        <taxon>Mycobacteriales</taxon>
        <taxon>Gordoniaceae</taxon>
        <taxon>Gordonia</taxon>
    </lineage>
</organism>
<dbReference type="GO" id="GO:0015074">
    <property type="term" value="P:DNA integration"/>
    <property type="evidence" value="ECO:0007669"/>
    <property type="project" value="InterPro"/>
</dbReference>
<dbReference type="PANTHER" id="PTHR47515">
    <property type="entry name" value="LOW CALCIUM RESPONSE LOCUS PROTEIN T"/>
    <property type="match status" value="1"/>
</dbReference>
<gene>
    <name evidence="2" type="ORF">V525_20245</name>
</gene>
<dbReference type="InterPro" id="IPR012337">
    <property type="entry name" value="RNaseH-like_sf"/>
</dbReference>
<dbReference type="Gene3D" id="3.30.420.10">
    <property type="entry name" value="Ribonuclease H-like superfamily/Ribonuclease H"/>
    <property type="match status" value="1"/>
</dbReference>
<dbReference type="PANTHER" id="PTHR47515:SF1">
    <property type="entry name" value="BLR2054 PROTEIN"/>
    <property type="match status" value="1"/>
</dbReference>
<dbReference type="RefSeq" id="WP_155829589.1">
    <property type="nucleotide sequence ID" value="NZ_KI629848.1"/>
</dbReference>
<accession>W9D9N6</accession>
<comment type="caution">
    <text evidence="2">The sequence shown here is derived from an EMBL/GenBank/DDBJ whole genome shotgun (WGS) entry which is preliminary data.</text>
</comment>
<name>W9D9N6_9ACTN</name>
<dbReference type="Proteomes" id="UP000035035">
    <property type="component" value="Unassembled WGS sequence"/>
</dbReference>
<dbReference type="Pfam" id="PF13683">
    <property type="entry name" value="rve_3"/>
    <property type="match status" value="1"/>
</dbReference>
<dbReference type="EMBL" id="AYXO01000066">
    <property type="protein sequence ID" value="ETA05067.1"/>
    <property type="molecule type" value="Genomic_DNA"/>
</dbReference>
<feature type="non-terminal residue" evidence="2">
    <location>
        <position position="1"/>
    </location>
</feature>
<evidence type="ECO:0000313" key="2">
    <source>
        <dbReference type="EMBL" id="ETA05067.1"/>
    </source>
</evidence>
<dbReference type="PATRIC" id="fig|1423140.3.peg.4021"/>
<keyword evidence="3" id="KW-1185">Reference proteome</keyword>